<evidence type="ECO:0000313" key="1">
    <source>
        <dbReference type="EMBL" id="ETW93834.1"/>
    </source>
</evidence>
<organism evidence="1 2">
    <name type="scientific">Entotheonella factor</name>
    <dbReference type="NCBI Taxonomy" id="1429438"/>
    <lineage>
        <taxon>Bacteria</taxon>
        <taxon>Pseudomonadati</taxon>
        <taxon>Nitrospinota/Tectimicrobiota group</taxon>
        <taxon>Candidatus Tectimicrobiota</taxon>
        <taxon>Candidatus Entotheonellia</taxon>
        <taxon>Candidatus Entotheonellales</taxon>
        <taxon>Candidatus Entotheonellaceae</taxon>
        <taxon>Candidatus Entotheonella</taxon>
    </lineage>
</organism>
<sequence>MSDHWKAWVEVGQAIAADAKAQVTCPVCAGATLEVWDVPWEVEPKRWERHMKCPACGAYNSLRMKAEPSAQVTSTA</sequence>
<dbReference type="AlphaFoldDB" id="W4L7G4"/>
<proteinExistence type="predicted"/>
<keyword evidence="2" id="KW-1185">Reference proteome</keyword>
<accession>W4L7G4</accession>
<dbReference type="Proteomes" id="UP000019141">
    <property type="component" value="Unassembled WGS sequence"/>
</dbReference>
<gene>
    <name evidence="1" type="ORF">ETSY1_37520</name>
</gene>
<dbReference type="EMBL" id="AZHW01001167">
    <property type="protein sequence ID" value="ETW93834.1"/>
    <property type="molecule type" value="Genomic_DNA"/>
</dbReference>
<name>W4L7G4_ENTF1</name>
<evidence type="ECO:0000313" key="2">
    <source>
        <dbReference type="Proteomes" id="UP000019141"/>
    </source>
</evidence>
<reference evidence="1 2" key="1">
    <citation type="journal article" date="2014" name="Nature">
        <title>An environmental bacterial taxon with a large and distinct metabolic repertoire.</title>
        <authorList>
            <person name="Wilson M.C."/>
            <person name="Mori T."/>
            <person name="Ruckert C."/>
            <person name="Uria A.R."/>
            <person name="Helf M.J."/>
            <person name="Takada K."/>
            <person name="Gernert C."/>
            <person name="Steffens U.A."/>
            <person name="Heycke N."/>
            <person name="Schmitt S."/>
            <person name="Rinke C."/>
            <person name="Helfrich E.J."/>
            <person name="Brachmann A.O."/>
            <person name="Gurgui C."/>
            <person name="Wakimoto T."/>
            <person name="Kracht M."/>
            <person name="Crusemann M."/>
            <person name="Hentschel U."/>
            <person name="Abe I."/>
            <person name="Matsunaga S."/>
            <person name="Kalinowski J."/>
            <person name="Takeyama H."/>
            <person name="Piel J."/>
        </authorList>
    </citation>
    <scope>NUCLEOTIDE SEQUENCE [LARGE SCALE GENOMIC DNA]</scope>
    <source>
        <strain evidence="2">TSY1</strain>
    </source>
</reference>
<dbReference type="HOGENOM" id="CLU_2647756_0_0_7"/>
<comment type="caution">
    <text evidence="1">The sequence shown here is derived from an EMBL/GenBank/DDBJ whole genome shotgun (WGS) entry which is preliminary data.</text>
</comment>
<protein>
    <submittedName>
        <fullName evidence="1">Uncharacterized protein</fullName>
    </submittedName>
</protein>